<protein>
    <recommendedName>
        <fullName evidence="9">TRAP transporter small permease protein</fullName>
    </recommendedName>
</protein>
<gene>
    <name evidence="11" type="ORF">EMQ25_04835</name>
</gene>
<dbReference type="GO" id="GO:0022857">
    <property type="term" value="F:transmembrane transporter activity"/>
    <property type="evidence" value="ECO:0007669"/>
    <property type="project" value="UniProtKB-UniRule"/>
</dbReference>
<comment type="caution">
    <text evidence="11">The sequence shown here is derived from an EMBL/GenBank/DDBJ whole genome shotgun (WGS) entry which is preliminary data.</text>
</comment>
<evidence type="ECO:0000256" key="7">
    <source>
        <dbReference type="ARBA" id="ARBA00023136"/>
    </source>
</evidence>
<evidence type="ECO:0000256" key="4">
    <source>
        <dbReference type="ARBA" id="ARBA00022519"/>
    </source>
</evidence>
<dbReference type="Proteomes" id="UP000281547">
    <property type="component" value="Unassembled WGS sequence"/>
</dbReference>
<keyword evidence="3" id="KW-1003">Cell membrane</keyword>
<proteinExistence type="inferred from homology"/>
<feature type="transmembrane region" description="Helical" evidence="9">
    <location>
        <begin position="130"/>
        <end position="152"/>
    </location>
</feature>
<reference evidence="11 12" key="1">
    <citation type="journal article" date="2016" name="Int. J. Syst. Evol. Microbiol.">
        <title>Arsenicitalea aurantiaca gen. nov., sp. nov., a new member of the family Hyphomicrobiaceae, isolated from high-arsenic sediment.</title>
        <authorList>
            <person name="Mu Y."/>
            <person name="Zhou L."/>
            <person name="Zeng X.C."/>
            <person name="Liu L."/>
            <person name="Pan Y."/>
            <person name="Chen X."/>
            <person name="Wang J."/>
            <person name="Li S."/>
            <person name="Li W.J."/>
            <person name="Wang Y."/>
        </authorList>
    </citation>
    <scope>NUCLEOTIDE SEQUENCE [LARGE SCALE GENOMIC DNA]</scope>
    <source>
        <strain evidence="11 12">42-50</strain>
    </source>
</reference>
<name>A0A433XEJ6_9HYPH</name>
<keyword evidence="4 9" id="KW-0997">Cell inner membrane</keyword>
<dbReference type="EMBL" id="RZNJ01000002">
    <property type="protein sequence ID" value="RUT32486.1"/>
    <property type="molecule type" value="Genomic_DNA"/>
</dbReference>
<dbReference type="InterPro" id="IPR055348">
    <property type="entry name" value="DctQ"/>
</dbReference>
<dbReference type="GO" id="GO:0005886">
    <property type="term" value="C:plasma membrane"/>
    <property type="evidence" value="ECO:0007669"/>
    <property type="project" value="UniProtKB-SubCell"/>
</dbReference>
<evidence type="ECO:0000256" key="9">
    <source>
        <dbReference type="RuleBase" id="RU369079"/>
    </source>
</evidence>
<keyword evidence="6 9" id="KW-1133">Transmembrane helix</keyword>
<evidence type="ECO:0000256" key="6">
    <source>
        <dbReference type="ARBA" id="ARBA00022989"/>
    </source>
</evidence>
<keyword evidence="2 9" id="KW-0813">Transport</keyword>
<comment type="subcellular location">
    <subcellularLocation>
        <location evidence="1 9">Cell inner membrane</location>
        <topology evidence="1 9">Multi-pass membrane protein</topology>
    </subcellularLocation>
</comment>
<evidence type="ECO:0000256" key="3">
    <source>
        <dbReference type="ARBA" id="ARBA00022475"/>
    </source>
</evidence>
<dbReference type="RefSeq" id="WP_127187443.1">
    <property type="nucleotide sequence ID" value="NZ_RZNJ01000002.1"/>
</dbReference>
<comment type="subunit">
    <text evidence="9">The complex comprises the extracytoplasmic solute receptor protein and the two transmembrane proteins.</text>
</comment>
<dbReference type="GO" id="GO:0015740">
    <property type="term" value="P:C4-dicarboxylate transport"/>
    <property type="evidence" value="ECO:0007669"/>
    <property type="project" value="TreeGrafter"/>
</dbReference>
<dbReference type="AlphaFoldDB" id="A0A433XEJ6"/>
<evidence type="ECO:0000256" key="5">
    <source>
        <dbReference type="ARBA" id="ARBA00022692"/>
    </source>
</evidence>
<evidence type="ECO:0000313" key="11">
    <source>
        <dbReference type="EMBL" id="RUT32486.1"/>
    </source>
</evidence>
<keyword evidence="5 9" id="KW-0812">Transmembrane</keyword>
<evidence type="ECO:0000259" key="10">
    <source>
        <dbReference type="Pfam" id="PF04290"/>
    </source>
</evidence>
<dbReference type="Pfam" id="PF04290">
    <property type="entry name" value="DctQ"/>
    <property type="match status" value="1"/>
</dbReference>
<dbReference type="InterPro" id="IPR007387">
    <property type="entry name" value="TRAP_DctQ"/>
</dbReference>
<comment type="similarity">
    <text evidence="8 9">Belongs to the TRAP transporter small permease family.</text>
</comment>
<comment type="function">
    <text evidence="9">Part of the tripartite ATP-independent periplasmic (TRAP) transport system.</text>
</comment>
<keyword evidence="7 9" id="KW-0472">Membrane</keyword>
<evidence type="ECO:0000256" key="2">
    <source>
        <dbReference type="ARBA" id="ARBA00022448"/>
    </source>
</evidence>
<dbReference type="PANTHER" id="PTHR35011:SF5">
    <property type="entry name" value="SIALIC ACID TRAP TRANSPORTER SMALL PERMEASE PROTEIN SIAQ"/>
    <property type="match status" value="1"/>
</dbReference>
<sequence>MIGALKRVAGLVNTATEWAAGLLAMFFTGLLIVSVFSRYVFDISIVTGVEMTRIAFCWSAFLAAAAVVARGGHIRIVVGVSMLPPMGRLVIHRFVCLVIIAFGLTMTWYGYSLTMRMMPTFLPAMQVSQAWLYAALPVSGVLIVLHGLVQLFEPAPDFNPVEEHLS</sequence>
<dbReference type="OrthoDB" id="4964541at2"/>
<feature type="domain" description="Tripartite ATP-independent periplasmic transporters DctQ component" evidence="10">
    <location>
        <begin position="28"/>
        <end position="154"/>
    </location>
</feature>
<feature type="transmembrane region" description="Helical" evidence="9">
    <location>
        <begin position="90"/>
        <end position="109"/>
    </location>
</feature>
<evidence type="ECO:0000256" key="1">
    <source>
        <dbReference type="ARBA" id="ARBA00004429"/>
    </source>
</evidence>
<keyword evidence="12" id="KW-1185">Reference proteome</keyword>
<evidence type="ECO:0000313" key="12">
    <source>
        <dbReference type="Proteomes" id="UP000281547"/>
    </source>
</evidence>
<evidence type="ECO:0000256" key="8">
    <source>
        <dbReference type="ARBA" id="ARBA00038436"/>
    </source>
</evidence>
<organism evidence="11 12">
    <name type="scientific">Arsenicitalea aurantiaca</name>
    <dbReference type="NCBI Taxonomy" id="1783274"/>
    <lineage>
        <taxon>Bacteria</taxon>
        <taxon>Pseudomonadati</taxon>
        <taxon>Pseudomonadota</taxon>
        <taxon>Alphaproteobacteria</taxon>
        <taxon>Hyphomicrobiales</taxon>
        <taxon>Devosiaceae</taxon>
        <taxon>Arsenicitalea</taxon>
    </lineage>
</organism>
<feature type="transmembrane region" description="Helical" evidence="9">
    <location>
        <begin position="20"/>
        <end position="41"/>
    </location>
</feature>
<accession>A0A433XEJ6</accession>
<feature type="transmembrane region" description="Helical" evidence="9">
    <location>
        <begin position="53"/>
        <end position="78"/>
    </location>
</feature>
<dbReference type="PANTHER" id="PTHR35011">
    <property type="entry name" value="2,3-DIKETO-L-GULONATE TRAP TRANSPORTER SMALL PERMEASE PROTEIN YIAM"/>
    <property type="match status" value="1"/>
</dbReference>